<proteinExistence type="predicted"/>
<feature type="region of interest" description="Disordered" evidence="1">
    <location>
        <begin position="73"/>
        <end position="108"/>
    </location>
</feature>
<name>A0A7I8L150_SPIIN</name>
<gene>
    <name evidence="2" type="ORF">SI8410_10014445</name>
</gene>
<keyword evidence="3" id="KW-1185">Reference proteome</keyword>
<dbReference type="EMBL" id="LR746273">
    <property type="protein sequence ID" value="CAA7403767.1"/>
    <property type="molecule type" value="Genomic_DNA"/>
</dbReference>
<sequence>MNNVTAAGVAERVLRLEDQCQALMRRRRRSRTHLVSVPHEAPVGVPEHHIAAVPAEGEGGVLADEVGTVAGVITRRRRTRRNPHRSTLLKWPTGGHEPRRRRRAEMGL</sequence>
<feature type="compositionally biased region" description="Basic residues" evidence="1">
    <location>
        <begin position="74"/>
        <end position="84"/>
    </location>
</feature>
<evidence type="ECO:0000313" key="3">
    <source>
        <dbReference type="Proteomes" id="UP000663760"/>
    </source>
</evidence>
<evidence type="ECO:0000313" key="2">
    <source>
        <dbReference type="EMBL" id="CAA7403767.1"/>
    </source>
</evidence>
<reference evidence="2" key="1">
    <citation type="submission" date="2020-02" db="EMBL/GenBank/DDBJ databases">
        <authorList>
            <person name="Scholz U."/>
            <person name="Mascher M."/>
            <person name="Fiebig A."/>
        </authorList>
    </citation>
    <scope>NUCLEOTIDE SEQUENCE</scope>
</reference>
<protein>
    <submittedName>
        <fullName evidence="2">Uncharacterized protein</fullName>
    </submittedName>
</protein>
<dbReference type="Proteomes" id="UP000663760">
    <property type="component" value="Chromosome 10"/>
</dbReference>
<evidence type="ECO:0000256" key="1">
    <source>
        <dbReference type="SAM" id="MobiDB-lite"/>
    </source>
</evidence>
<accession>A0A7I8L150</accession>
<feature type="compositionally biased region" description="Basic residues" evidence="1">
    <location>
        <begin position="98"/>
        <end position="108"/>
    </location>
</feature>
<dbReference type="AlphaFoldDB" id="A0A7I8L150"/>
<organism evidence="2 3">
    <name type="scientific">Spirodela intermedia</name>
    <name type="common">Intermediate duckweed</name>
    <dbReference type="NCBI Taxonomy" id="51605"/>
    <lineage>
        <taxon>Eukaryota</taxon>
        <taxon>Viridiplantae</taxon>
        <taxon>Streptophyta</taxon>
        <taxon>Embryophyta</taxon>
        <taxon>Tracheophyta</taxon>
        <taxon>Spermatophyta</taxon>
        <taxon>Magnoliopsida</taxon>
        <taxon>Liliopsida</taxon>
        <taxon>Araceae</taxon>
        <taxon>Lemnoideae</taxon>
        <taxon>Spirodela</taxon>
    </lineage>
</organism>